<dbReference type="PANTHER" id="PTHR40448:SF1">
    <property type="entry name" value="TWO-COMPONENT SENSOR HISTIDINE KINASE"/>
    <property type="match status" value="1"/>
</dbReference>
<organism evidence="3 4">
    <name type="scientific">Paenibacillus spiritus</name>
    <dbReference type="NCBI Taxonomy" id="2496557"/>
    <lineage>
        <taxon>Bacteria</taxon>
        <taxon>Bacillati</taxon>
        <taxon>Bacillota</taxon>
        <taxon>Bacilli</taxon>
        <taxon>Bacillales</taxon>
        <taxon>Paenibacillaceae</taxon>
        <taxon>Paenibacillus</taxon>
    </lineage>
</organism>
<dbReference type="InterPro" id="IPR032834">
    <property type="entry name" value="NatK-like_C"/>
</dbReference>
<keyword evidence="1" id="KW-0472">Membrane</keyword>
<keyword evidence="4" id="KW-1185">Reference proteome</keyword>
<dbReference type="InterPro" id="IPR036890">
    <property type="entry name" value="HATPase_C_sf"/>
</dbReference>
<feature type="transmembrane region" description="Helical" evidence="1">
    <location>
        <begin position="151"/>
        <end position="170"/>
    </location>
</feature>
<sequence length="435" mass="49442">MYTFLCLLIQILTVVLSAYVMLDYKVTSRELLILIPGSQALAYPLYLLLGTASIFVVLPVIALFLWYHLRRLMVSILTPVIALILLVLSDYVLNLVSILLLDINFSQTQASIGWPAVLYSLGILCLSILLSFGIRRLIQLILQYKEFTKKYGGLFLLLSVTTLSIFYINIFNGEQQGFSEHNIQANSLLFLFYFVLLIAVFSVLIRVILKETALKSRQEHYEQLMEYTSTLESMYREMQQFRHDYINILMTMSEYIRANDMNRLQAYFENKIVPISRGMQSNNFKLGALQNVKLQELKGILSSKLIQAQELGIDTVIEVEEVIESTPMDSVDLCRCIGIILDNAIEEAVQCQEPAINVALIKRPQSVLIVVSNSCRPDTPLIYRMYERGFSTKGSNRGLGLSTLREVVSGSREATLDTECRDGRFIQVLSMEEVS</sequence>
<evidence type="ECO:0000256" key="1">
    <source>
        <dbReference type="SAM" id="Phobius"/>
    </source>
</evidence>
<evidence type="ECO:0000259" key="2">
    <source>
        <dbReference type="Pfam" id="PF14501"/>
    </source>
</evidence>
<dbReference type="AlphaFoldDB" id="A0A5J5FXG8"/>
<keyword evidence="1" id="KW-0812">Transmembrane</keyword>
<dbReference type="PANTHER" id="PTHR40448">
    <property type="entry name" value="TWO-COMPONENT SENSOR HISTIDINE KINASE"/>
    <property type="match status" value="1"/>
</dbReference>
<gene>
    <name evidence="3" type="ORF">F4V43_16395</name>
</gene>
<protein>
    <submittedName>
        <fullName evidence="3">GHKL domain-containing protein</fullName>
    </submittedName>
</protein>
<dbReference type="Pfam" id="PF14501">
    <property type="entry name" value="HATPase_c_5"/>
    <property type="match status" value="1"/>
</dbReference>
<accession>A0A5J5FXG8</accession>
<feature type="domain" description="Sensor histidine kinase NatK-like C-terminal" evidence="2">
    <location>
        <begin position="328"/>
        <end position="429"/>
    </location>
</feature>
<dbReference type="SUPFAM" id="SSF55874">
    <property type="entry name" value="ATPase domain of HSP90 chaperone/DNA topoisomerase II/histidine kinase"/>
    <property type="match status" value="1"/>
</dbReference>
<dbReference type="RefSeq" id="WP_150459336.1">
    <property type="nucleotide sequence ID" value="NZ_VYKK01000026.1"/>
</dbReference>
<dbReference type="EMBL" id="VYKK01000026">
    <property type="protein sequence ID" value="KAA8998806.1"/>
    <property type="molecule type" value="Genomic_DNA"/>
</dbReference>
<name>A0A5J5FXG8_9BACL</name>
<comment type="caution">
    <text evidence="3">The sequence shown here is derived from an EMBL/GenBank/DDBJ whole genome shotgun (WGS) entry which is preliminary data.</text>
</comment>
<keyword evidence="1" id="KW-1133">Transmembrane helix</keyword>
<feature type="transmembrane region" description="Helical" evidence="1">
    <location>
        <begin position="112"/>
        <end position="130"/>
    </location>
</feature>
<reference evidence="3 4" key="1">
    <citation type="submission" date="2019-09" db="EMBL/GenBank/DDBJ databases">
        <title>Bacillus ochoae sp. nov., Paenibacillus whitsoniae sp. nov., Paenibacillus spiritus sp. nov. Isolated from the Mars Exploration Rover during spacecraft assembly.</title>
        <authorList>
            <person name="Seuylemezian A."/>
            <person name="Vaishampayan P."/>
        </authorList>
    </citation>
    <scope>NUCLEOTIDE SEQUENCE [LARGE SCALE GENOMIC DNA]</scope>
    <source>
        <strain evidence="3 4">MER_111</strain>
    </source>
</reference>
<feature type="transmembrane region" description="Helical" evidence="1">
    <location>
        <begin position="190"/>
        <end position="209"/>
    </location>
</feature>
<evidence type="ECO:0000313" key="4">
    <source>
        <dbReference type="Proteomes" id="UP000367750"/>
    </source>
</evidence>
<evidence type="ECO:0000313" key="3">
    <source>
        <dbReference type="EMBL" id="KAA8998806.1"/>
    </source>
</evidence>
<dbReference type="OrthoDB" id="1656061at2"/>
<feature type="transmembrane region" description="Helical" evidence="1">
    <location>
        <begin position="41"/>
        <end position="67"/>
    </location>
</feature>
<feature type="transmembrane region" description="Helical" evidence="1">
    <location>
        <begin position="74"/>
        <end position="100"/>
    </location>
</feature>
<dbReference type="Gene3D" id="3.30.565.10">
    <property type="entry name" value="Histidine kinase-like ATPase, C-terminal domain"/>
    <property type="match status" value="1"/>
</dbReference>
<proteinExistence type="predicted"/>
<dbReference type="GO" id="GO:0042802">
    <property type="term" value="F:identical protein binding"/>
    <property type="evidence" value="ECO:0007669"/>
    <property type="project" value="TreeGrafter"/>
</dbReference>
<dbReference type="Proteomes" id="UP000367750">
    <property type="component" value="Unassembled WGS sequence"/>
</dbReference>